<dbReference type="AlphaFoldDB" id="A0A151ITV5"/>
<reference evidence="2 3" key="1">
    <citation type="submission" date="2015-09" db="EMBL/GenBank/DDBJ databases">
        <title>Trachymyrmex cornetzi WGS genome.</title>
        <authorList>
            <person name="Nygaard S."/>
            <person name="Hu H."/>
            <person name="Boomsma J."/>
            <person name="Zhang G."/>
        </authorList>
    </citation>
    <scope>NUCLEOTIDE SEQUENCE [LARGE SCALE GENOMIC DNA]</scope>
    <source>
        <strain evidence="2">Tcor2-1</strain>
        <tissue evidence="2">Whole body</tissue>
    </source>
</reference>
<organism evidence="2 3">
    <name type="scientific">Trachymyrmex cornetzi</name>
    <dbReference type="NCBI Taxonomy" id="471704"/>
    <lineage>
        <taxon>Eukaryota</taxon>
        <taxon>Metazoa</taxon>
        <taxon>Ecdysozoa</taxon>
        <taxon>Arthropoda</taxon>
        <taxon>Hexapoda</taxon>
        <taxon>Insecta</taxon>
        <taxon>Pterygota</taxon>
        <taxon>Neoptera</taxon>
        <taxon>Endopterygota</taxon>
        <taxon>Hymenoptera</taxon>
        <taxon>Apocrita</taxon>
        <taxon>Aculeata</taxon>
        <taxon>Formicoidea</taxon>
        <taxon>Formicidae</taxon>
        <taxon>Myrmicinae</taxon>
        <taxon>Trachymyrmex</taxon>
    </lineage>
</organism>
<gene>
    <name evidence="2" type="ORF">ALC57_17582</name>
</gene>
<sequence length="73" mass="8217">FCPSVFLYLSSVVPAIWLLELDKVNVRLKSRGTNINISENIDLSNLAADDLKHLEEALGVRFIFNINNSLNKT</sequence>
<accession>A0A151ITV5</accession>
<dbReference type="InterPro" id="IPR019169">
    <property type="entry name" value="Transmembrane_26"/>
</dbReference>
<dbReference type="Pfam" id="PF09772">
    <property type="entry name" value="Tmem26"/>
    <property type="match status" value="1"/>
</dbReference>
<feature type="chain" id="PRO_5007582315" evidence="1">
    <location>
        <begin position="19"/>
        <end position="73"/>
    </location>
</feature>
<keyword evidence="3" id="KW-1185">Reference proteome</keyword>
<proteinExistence type="predicted"/>
<evidence type="ECO:0000256" key="1">
    <source>
        <dbReference type="SAM" id="SignalP"/>
    </source>
</evidence>
<keyword evidence="1" id="KW-0732">Signal</keyword>
<protein>
    <submittedName>
        <fullName evidence="2">Uncharacterized protein</fullName>
    </submittedName>
</protein>
<name>A0A151ITV5_9HYME</name>
<feature type="non-terminal residue" evidence="2">
    <location>
        <position position="1"/>
    </location>
</feature>
<evidence type="ECO:0000313" key="2">
    <source>
        <dbReference type="EMBL" id="KYN10285.1"/>
    </source>
</evidence>
<feature type="signal peptide" evidence="1">
    <location>
        <begin position="1"/>
        <end position="18"/>
    </location>
</feature>
<dbReference type="Proteomes" id="UP000078492">
    <property type="component" value="Unassembled WGS sequence"/>
</dbReference>
<dbReference type="EMBL" id="KQ981014">
    <property type="protein sequence ID" value="KYN10285.1"/>
    <property type="molecule type" value="Genomic_DNA"/>
</dbReference>
<evidence type="ECO:0000313" key="3">
    <source>
        <dbReference type="Proteomes" id="UP000078492"/>
    </source>
</evidence>